<protein>
    <submittedName>
        <fullName evidence="1">Uncharacterized protein</fullName>
    </submittedName>
</protein>
<gene>
    <name evidence="1" type="ORF">O6H91_02G110300</name>
</gene>
<keyword evidence="2" id="KW-1185">Reference proteome</keyword>
<evidence type="ECO:0000313" key="2">
    <source>
        <dbReference type="Proteomes" id="UP001162992"/>
    </source>
</evidence>
<dbReference type="Proteomes" id="UP001162992">
    <property type="component" value="Chromosome 2"/>
</dbReference>
<proteinExistence type="predicted"/>
<dbReference type="EMBL" id="CM055093">
    <property type="protein sequence ID" value="KAJ7566593.1"/>
    <property type="molecule type" value="Genomic_DNA"/>
</dbReference>
<accession>A0ACC2EJ54</accession>
<sequence>MVDAKDESTIAEAIDSVADKVHDLPASRLASAAEYAPQRLFGRQRSVHELFGSGIVADILLWRKKHLSIGLLVGATLSYIFFEWAGYTFLSVVSNTLLLLLVILFVWSNLAALLNRPPPPVPNIQLSEETVHKVALALHKEISQILAMLRDVSLGRDLRLFLKVVFALYLLSVVGGWVDFLTLGYIGIVAGLTLPVLYNKYEDEIDKYLHKGVHEAKKQYRKIDELVLSKIPRAPPKGKKVQ</sequence>
<organism evidence="1 2">
    <name type="scientific">Diphasiastrum complanatum</name>
    <name type="common">Issler's clubmoss</name>
    <name type="synonym">Lycopodium complanatum</name>
    <dbReference type="NCBI Taxonomy" id="34168"/>
    <lineage>
        <taxon>Eukaryota</taxon>
        <taxon>Viridiplantae</taxon>
        <taxon>Streptophyta</taxon>
        <taxon>Embryophyta</taxon>
        <taxon>Tracheophyta</taxon>
        <taxon>Lycopodiopsida</taxon>
        <taxon>Lycopodiales</taxon>
        <taxon>Lycopodiaceae</taxon>
        <taxon>Lycopodioideae</taxon>
        <taxon>Diphasiastrum</taxon>
    </lineage>
</organism>
<comment type="caution">
    <text evidence="1">The sequence shown here is derived from an EMBL/GenBank/DDBJ whole genome shotgun (WGS) entry which is preliminary data.</text>
</comment>
<reference evidence="2" key="1">
    <citation type="journal article" date="2024" name="Proc. Natl. Acad. Sci. U.S.A.">
        <title>Extraordinary preservation of gene collinearity over three hundred million years revealed in homosporous lycophytes.</title>
        <authorList>
            <person name="Li C."/>
            <person name="Wickell D."/>
            <person name="Kuo L.Y."/>
            <person name="Chen X."/>
            <person name="Nie B."/>
            <person name="Liao X."/>
            <person name="Peng D."/>
            <person name="Ji J."/>
            <person name="Jenkins J."/>
            <person name="Williams M."/>
            <person name="Shu S."/>
            <person name="Plott C."/>
            <person name="Barry K."/>
            <person name="Rajasekar S."/>
            <person name="Grimwood J."/>
            <person name="Han X."/>
            <person name="Sun S."/>
            <person name="Hou Z."/>
            <person name="He W."/>
            <person name="Dai G."/>
            <person name="Sun C."/>
            <person name="Schmutz J."/>
            <person name="Leebens-Mack J.H."/>
            <person name="Li F.W."/>
            <person name="Wang L."/>
        </authorList>
    </citation>
    <scope>NUCLEOTIDE SEQUENCE [LARGE SCALE GENOMIC DNA]</scope>
    <source>
        <strain evidence="2">cv. PW_Plant_1</strain>
    </source>
</reference>
<evidence type="ECO:0000313" key="1">
    <source>
        <dbReference type="EMBL" id="KAJ7566593.1"/>
    </source>
</evidence>
<name>A0ACC2EJ54_DIPCM</name>